<keyword evidence="3" id="KW-1185">Reference proteome</keyword>
<dbReference type="Proteomes" id="UP001149400">
    <property type="component" value="Unassembled WGS sequence"/>
</dbReference>
<dbReference type="EMBL" id="JAJUBC010000023">
    <property type="protein sequence ID" value="MDD1795015.1"/>
    <property type="molecule type" value="Genomic_DNA"/>
</dbReference>
<name>A0ABT5R4B4_9GAMM</name>
<dbReference type="SUPFAM" id="SSF55729">
    <property type="entry name" value="Acyl-CoA N-acyltransferases (Nat)"/>
    <property type="match status" value="1"/>
</dbReference>
<accession>A0ABT5R4B4</accession>
<evidence type="ECO:0000313" key="2">
    <source>
        <dbReference type="EMBL" id="MDD1795015.1"/>
    </source>
</evidence>
<dbReference type="CDD" id="cd04301">
    <property type="entry name" value="NAT_SF"/>
    <property type="match status" value="1"/>
</dbReference>
<dbReference type="InterPro" id="IPR016181">
    <property type="entry name" value="Acyl_CoA_acyltransferase"/>
</dbReference>
<feature type="domain" description="N-acetyltransferase" evidence="1">
    <location>
        <begin position="6"/>
        <end position="137"/>
    </location>
</feature>
<sequence>MTITYEVNRAITAAEFIDVLAHSSLGARRPLDDVETMEGMVKNADLTVTAWDGDALVGVSRSITDFHYACYLSDLAVKDAYQGLGIGKKLMQLTNDQLGHHCKLFLISAPAASEYYPKVGFEKNDRAWELPRGKQIG</sequence>
<comment type="caution">
    <text evidence="2">The sequence shown here is derived from an EMBL/GenBank/DDBJ whole genome shotgun (WGS) entry which is preliminary data.</text>
</comment>
<evidence type="ECO:0000259" key="1">
    <source>
        <dbReference type="PROSITE" id="PS51186"/>
    </source>
</evidence>
<dbReference type="PANTHER" id="PTHR43233">
    <property type="entry name" value="FAMILY N-ACETYLTRANSFERASE, PUTATIVE (AFU_ORTHOLOGUE AFUA_6G03350)-RELATED"/>
    <property type="match status" value="1"/>
</dbReference>
<proteinExistence type="predicted"/>
<dbReference type="PROSITE" id="PS51186">
    <property type="entry name" value="GNAT"/>
    <property type="match status" value="1"/>
</dbReference>
<dbReference type="InterPro" id="IPR000182">
    <property type="entry name" value="GNAT_dom"/>
</dbReference>
<dbReference type="PANTHER" id="PTHR43233:SF1">
    <property type="entry name" value="FAMILY N-ACETYLTRANSFERASE, PUTATIVE (AFU_ORTHOLOGUE AFUA_6G03350)-RELATED"/>
    <property type="match status" value="1"/>
</dbReference>
<reference evidence="2" key="1">
    <citation type="submission" date="2021-12" db="EMBL/GenBank/DDBJ databases">
        <title>Enterovibrio ZSDZ35 sp. nov. and Enterovibrio ZSDZ42 sp. nov., isolated from coastal seawater in Qingdao.</title>
        <authorList>
            <person name="Zhang P."/>
        </authorList>
    </citation>
    <scope>NUCLEOTIDE SEQUENCE</scope>
    <source>
        <strain evidence="2">ZSDZ42</strain>
    </source>
</reference>
<dbReference type="Gene3D" id="3.40.630.30">
    <property type="match status" value="1"/>
</dbReference>
<evidence type="ECO:0000313" key="3">
    <source>
        <dbReference type="Proteomes" id="UP001149400"/>
    </source>
</evidence>
<dbReference type="InterPro" id="IPR053144">
    <property type="entry name" value="Acetyltransferase_Butenolide"/>
</dbReference>
<dbReference type="RefSeq" id="WP_274165824.1">
    <property type="nucleotide sequence ID" value="NZ_JAJUBC010000023.1"/>
</dbReference>
<organism evidence="2 3">
    <name type="scientific">Enterovibrio gelatinilyticus</name>
    <dbReference type="NCBI Taxonomy" id="2899819"/>
    <lineage>
        <taxon>Bacteria</taxon>
        <taxon>Pseudomonadati</taxon>
        <taxon>Pseudomonadota</taxon>
        <taxon>Gammaproteobacteria</taxon>
        <taxon>Vibrionales</taxon>
        <taxon>Vibrionaceae</taxon>
        <taxon>Enterovibrio</taxon>
    </lineage>
</organism>
<gene>
    <name evidence="2" type="ORF">LRP50_17945</name>
</gene>
<dbReference type="Pfam" id="PF13673">
    <property type="entry name" value="Acetyltransf_10"/>
    <property type="match status" value="1"/>
</dbReference>
<protein>
    <submittedName>
        <fullName evidence="2">GNAT family N-acetyltransferase</fullName>
    </submittedName>
</protein>